<sequence length="493" mass="55186">MSVRRTREDSGSPVEDETPVPPVKKIKSLFDTDFSTSNNKEKSNNSNNFRQQESIESLVAKLRAKIPDIEEAIEKLTNAKSEIRNSREQLAKDITNRHKILKMCLDTYSSDLLKSIEGTYKDGQKLISDQLQRLKNNFKVTEALCASAETVFAQDDLDVEDLRHKLKEQFLSAQAEFVRSMSMHVSVIFQEGPMKEADFPKSFGILSSVGGGTLAKAVLVKEFTSTTDRDPQSSWPTGLAVKANGDIVVVDRKNRRVKTFNTNGKIQSFIVEQLVGGTFQFGLPQDICILQNGHMLITDTQDTQSNVKVFNSDNTFVRQFEGHFCVPHGIAVNTSGDLVICDWRTPSIYICENDSTPKNVMMQTGFPLGKAAAYCAANINNDIIVTYPQCGTIKIFNEDGFLRKVITECKGVKLRFPCGVCTDRHGHILVADMYWNQVLLFNIDGEFITCLANIDDGLRHPQSITVNNEGQIMVGEETSQIKIFKYMDTDTTE</sequence>
<gene>
    <name evidence="3" type="ORF">OFUS_LOCUS904</name>
</gene>
<dbReference type="InterPro" id="IPR001258">
    <property type="entry name" value="NHL_repeat"/>
</dbReference>
<accession>A0A8J1UD95</accession>
<dbReference type="Proteomes" id="UP000749559">
    <property type="component" value="Unassembled WGS sequence"/>
</dbReference>
<name>A0A8J1UD95_OWEFU</name>
<comment type="caution">
    <text evidence="3">The sequence shown here is derived from an EMBL/GenBank/DDBJ whole genome shotgun (WGS) entry which is preliminary data.</text>
</comment>
<feature type="compositionally biased region" description="Basic and acidic residues" evidence="2">
    <location>
        <begin position="1"/>
        <end position="10"/>
    </location>
</feature>
<dbReference type="AlphaFoldDB" id="A0A8J1UD95"/>
<dbReference type="InterPro" id="IPR050952">
    <property type="entry name" value="TRIM-NHL_E3_ligases"/>
</dbReference>
<dbReference type="PANTHER" id="PTHR24104">
    <property type="entry name" value="E3 UBIQUITIN-PROTEIN LIGASE NHLRC1-RELATED"/>
    <property type="match status" value="1"/>
</dbReference>
<feature type="coiled-coil region" evidence="1">
    <location>
        <begin position="59"/>
        <end position="93"/>
    </location>
</feature>
<proteinExistence type="predicted"/>
<dbReference type="GO" id="GO:0043161">
    <property type="term" value="P:proteasome-mediated ubiquitin-dependent protein catabolic process"/>
    <property type="evidence" value="ECO:0007669"/>
    <property type="project" value="TreeGrafter"/>
</dbReference>
<evidence type="ECO:0000256" key="2">
    <source>
        <dbReference type="SAM" id="MobiDB-lite"/>
    </source>
</evidence>
<reference evidence="3" key="1">
    <citation type="submission" date="2022-03" db="EMBL/GenBank/DDBJ databases">
        <authorList>
            <person name="Martin C."/>
        </authorList>
    </citation>
    <scope>NUCLEOTIDE SEQUENCE</scope>
</reference>
<dbReference type="GO" id="GO:0000209">
    <property type="term" value="P:protein polyubiquitination"/>
    <property type="evidence" value="ECO:0007669"/>
    <property type="project" value="TreeGrafter"/>
</dbReference>
<dbReference type="OrthoDB" id="10039644at2759"/>
<dbReference type="PROSITE" id="PS51125">
    <property type="entry name" value="NHL"/>
    <property type="match status" value="2"/>
</dbReference>
<dbReference type="SUPFAM" id="SSF101898">
    <property type="entry name" value="NHL repeat"/>
    <property type="match status" value="1"/>
</dbReference>
<dbReference type="Pfam" id="PF01436">
    <property type="entry name" value="NHL"/>
    <property type="match status" value="1"/>
</dbReference>
<evidence type="ECO:0000313" key="4">
    <source>
        <dbReference type="Proteomes" id="UP000749559"/>
    </source>
</evidence>
<evidence type="ECO:0000256" key="1">
    <source>
        <dbReference type="SAM" id="Coils"/>
    </source>
</evidence>
<dbReference type="PANTHER" id="PTHR24104:SF47">
    <property type="entry name" value="E3 UBIQUITIN-PROTEIN LIGASE NHLRC1"/>
    <property type="match status" value="1"/>
</dbReference>
<keyword evidence="4" id="KW-1185">Reference proteome</keyword>
<dbReference type="CDD" id="cd05819">
    <property type="entry name" value="NHL"/>
    <property type="match status" value="1"/>
</dbReference>
<dbReference type="GO" id="GO:0061630">
    <property type="term" value="F:ubiquitin protein ligase activity"/>
    <property type="evidence" value="ECO:0007669"/>
    <property type="project" value="TreeGrafter"/>
</dbReference>
<keyword evidence="1" id="KW-0175">Coiled coil</keyword>
<dbReference type="InterPro" id="IPR011042">
    <property type="entry name" value="6-blade_b-propeller_TolB-like"/>
</dbReference>
<dbReference type="EMBL" id="CAIIXF020000001">
    <property type="protein sequence ID" value="CAH1773285.1"/>
    <property type="molecule type" value="Genomic_DNA"/>
</dbReference>
<dbReference type="Gene3D" id="2.120.10.30">
    <property type="entry name" value="TolB, C-terminal domain"/>
    <property type="match status" value="1"/>
</dbReference>
<organism evidence="3 4">
    <name type="scientific">Owenia fusiformis</name>
    <name type="common">Polychaete worm</name>
    <dbReference type="NCBI Taxonomy" id="6347"/>
    <lineage>
        <taxon>Eukaryota</taxon>
        <taxon>Metazoa</taxon>
        <taxon>Spiralia</taxon>
        <taxon>Lophotrochozoa</taxon>
        <taxon>Annelida</taxon>
        <taxon>Polychaeta</taxon>
        <taxon>Sedentaria</taxon>
        <taxon>Canalipalpata</taxon>
        <taxon>Sabellida</taxon>
        <taxon>Oweniida</taxon>
        <taxon>Oweniidae</taxon>
        <taxon>Owenia</taxon>
    </lineage>
</organism>
<evidence type="ECO:0000313" key="3">
    <source>
        <dbReference type="EMBL" id="CAH1773285.1"/>
    </source>
</evidence>
<feature type="region of interest" description="Disordered" evidence="2">
    <location>
        <begin position="1"/>
        <end position="52"/>
    </location>
</feature>
<protein>
    <submittedName>
        <fullName evidence="3">Uncharacterized protein</fullName>
    </submittedName>
</protein>